<keyword evidence="3" id="KW-1133">Transmembrane helix</keyword>
<dbReference type="InterPro" id="IPR036157">
    <property type="entry name" value="dUTPase-like_sf"/>
</dbReference>
<keyword evidence="3" id="KW-0812">Transmembrane</keyword>
<keyword evidence="5" id="KW-1185">Reference proteome</keyword>
<reference evidence="4 5" key="1">
    <citation type="submission" date="2011-10" db="EMBL/GenBank/DDBJ databases">
        <title>The Genome Sequence of Prevotella histicola F0411.</title>
        <authorList>
            <consortium name="The Broad Institute Genome Sequencing Platform"/>
            <person name="Earl A."/>
            <person name="Ward D."/>
            <person name="Feldgarden M."/>
            <person name="Gevers D."/>
            <person name="Izard J."/>
            <person name="Ganesan A."/>
            <person name="Blanton J.M."/>
            <person name="Baranova O.V."/>
            <person name="Tanner A.C."/>
            <person name="Mathney J.M.J."/>
            <person name="Dewhirst F.E."/>
            <person name="Young S.K."/>
            <person name="Zeng Q."/>
            <person name="Gargeya S."/>
            <person name="Fitzgerald M."/>
            <person name="Haas B."/>
            <person name="Abouelleil A."/>
            <person name="Alvarado L."/>
            <person name="Arachchi H.M."/>
            <person name="Berlin A."/>
            <person name="Brown A."/>
            <person name="Chapman S.B."/>
            <person name="Chen Z."/>
            <person name="Dunbar C."/>
            <person name="Freedman E."/>
            <person name="Gearin G."/>
            <person name="Gellesch M."/>
            <person name="Goldberg J."/>
            <person name="Griggs A."/>
            <person name="Gujja S."/>
            <person name="Heiman D."/>
            <person name="Howarth C."/>
            <person name="Larson L."/>
            <person name="Lui A."/>
            <person name="MacDonald P.J.P."/>
            <person name="Montmayeur A."/>
            <person name="Murphy C."/>
            <person name="Neiman D."/>
            <person name="Pearson M."/>
            <person name="Priest M."/>
            <person name="Roberts A."/>
            <person name="Saif S."/>
            <person name="Shea T."/>
            <person name="Shenoy N."/>
            <person name="Sisk P."/>
            <person name="Stolte C."/>
            <person name="Sykes S."/>
            <person name="Wortman J."/>
            <person name="Nusbaum C."/>
            <person name="Birren B."/>
        </authorList>
    </citation>
    <scope>NUCLEOTIDE SEQUENCE [LARGE SCALE GENOMIC DNA]</scope>
    <source>
        <strain evidence="4 5">F0411</strain>
    </source>
</reference>
<sequence>MFSKINIQKSLGKDIIFFPFKAENIKENSLNLTVSKLAWTLTLTDVPQDTTEEGESFQQQEFGQARHCYVTTKDGKDYIILAPFSTTMVITNEFLATGKSIGGTIHTRVSTAALGVGHISTMIGPSYMAKLCVPLHNPTCKPIYLPVGDQFLSIIFHRLSTSIKEPNHTSKAHIDKFAKWRINLTDEQHQEIFQENLKDMKNCVAEMNKSETFRIYKKEHSWKKCFLRTVKDWASPRNVIILVIFILAILIFIVSFFPGEQSSINTWAIKSRETLMTAILLLGIQLIPNER</sequence>
<comment type="caution">
    <text evidence="4">The sequence shown here is derived from an EMBL/GenBank/DDBJ whole genome shotgun (WGS) entry which is preliminary data.</text>
</comment>
<accession>G6AK08</accession>
<dbReference type="GO" id="GO:0008829">
    <property type="term" value="F:dCTP deaminase activity"/>
    <property type="evidence" value="ECO:0007669"/>
    <property type="project" value="InterPro"/>
</dbReference>
<dbReference type="GeneID" id="66732295"/>
<dbReference type="Gene3D" id="2.70.40.10">
    <property type="match status" value="1"/>
</dbReference>
<evidence type="ECO:0000256" key="2">
    <source>
        <dbReference type="ARBA" id="ARBA00023080"/>
    </source>
</evidence>
<evidence type="ECO:0000256" key="1">
    <source>
        <dbReference type="ARBA" id="ARBA00022801"/>
    </source>
</evidence>
<dbReference type="RefSeq" id="WP_008824335.1">
    <property type="nucleotide sequence ID" value="NZ_JH376768.1"/>
</dbReference>
<evidence type="ECO:0000313" key="4">
    <source>
        <dbReference type="EMBL" id="EHG14988.1"/>
    </source>
</evidence>
<dbReference type="PANTHER" id="PTHR42680">
    <property type="entry name" value="DCTP DEAMINASE"/>
    <property type="match status" value="1"/>
</dbReference>
<dbReference type="InterPro" id="IPR033704">
    <property type="entry name" value="dUTPase_trimeric"/>
</dbReference>
<evidence type="ECO:0000256" key="3">
    <source>
        <dbReference type="SAM" id="Phobius"/>
    </source>
</evidence>
<dbReference type="AlphaFoldDB" id="G6AK08"/>
<dbReference type="InterPro" id="IPR011962">
    <property type="entry name" value="dCTP_deaminase"/>
</dbReference>
<dbReference type="GO" id="GO:0006229">
    <property type="term" value="P:dUTP biosynthetic process"/>
    <property type="evidence" value="ECO:0007669"/>
    <property type="project" value="InterPro"/>
</dbReference>
<protein>
    <submittedName>
        <fullName evidence="4">Uncharacterized protein</fullName>
    </submittedName>
</protein>
<keyword evidence="1" id="KW-0378">Hydrolase</keyword>
<dbReference type="SUPFAM" id="SSF51283">
    <property type="entry name" value="dUTPase-like"/>
    <property type="match status" value="1"/>
</dbReference>
<dbReference type="PANTHER" id="PTHR42680:SF3">
    <property type="entry name" value="DCTP DEAMINASE"/>
    <property type="match status" value="1"/>
</dbReference>
<keyword evidence="3" id="KW-0472">Membrane</keyword>
<dbReference type="EMBL" id="AFXP01000027">
    <property type="protein sequence ID" value="EHG14988.1"/>
    <property type="molecule type" value="Genomic_DNA"/>
</dbReference>
<dbReference type="Pfam" id="PF22769">
    <property type="entry name" value="DCD"/>
    <property type="match status" value="1"/>
</dbReference>
<feature type="transmembrane region" description="Helical" evidence="3">
    <location>
        <begin position="238"/>
        <end position="257"/>
    </location>
</feature>
<organism evidence="4 5">
    <name type="scientific">Prevotella histicola F0411</name>
    <dbReference type="NCBI Taxonomy" id="857291"/>
    <lineage>
        <taxon>Bacteria</taxon>
        <taxon>Pseudomonadati</taxon>
        <taxon>Bacteroidota</taxon>
        <taxon>Bacteroidia</taxon>
        <taxon>Bacteroidales</taxon>
        <taxon>Prevotellaceae</taxon>
        <taxon>Prevotella</taxon>
    </lineage>
</organism>
<dbReference type="PATRIC" id="fig|857291.3.peg.2435"/>
<name>G6AK08_9BACT</name>
<keyword evidence="2" id="KW-0546">Nucleotide metabolism</keyword>
<gene>
    <name evidence="4" type="ORF">HMPREF9138_02435</name>
</gene>
<evidence type="ECO:0000313" key="5">
    <source>
        <dbReference type="Proteomes" id="UP000004597"/>
    </source>
</evidence>
<dbReference type="HOGENOM" id="CLU_083302_0_0_10"/>
<proteinExistence type="predicted"/>
<dbReference type="Proteomes" id="UP000004597">
    <property type="component" value="Unassembled WGS sequence"/>
</dbReference>
<dbReference type="STRING" id="857291.HMPREF9138_02435"/>
<dbReference type="CDD" id="cd07557">
    <property type="entry name" value="trimeric_dUTPase"/>
    <property type="match status" value="1"/>
</dbReference>